<feature type="non-terminal residue" evidence="1">
    <location>
        <position position="108"/>
    </location>
</feature>
<organism evidence="1 2">
    <name type="scientific">Gymnopus androsaceus JB14</name>
    <dbReference type="NCBI Taxonomy" id="1447944"/>
    <lineage>
        <taxon>Eukaryota</taxon>
        <taxon>Fungi</taxon>
        <taxon>Dikarya</taxon>
        <taxon>Basidiomycota</taxon>
        <taxon>Agaricomycotina</taxon>
        <taxon>Agaricomycetes</taxon>
        <taxon>Agaricomycetidae</taxon>
        <taxon>Agaricales</taxon>
        <taxon>Marasmiineae</taxon>
        <taxon>Omphalotaceae</taxon>
        <taxon>Gymnopus</taxon>
    </lineage>
</organism>
<sequence>SRRVFREWPRDPSGVVFDPSICTGKSAPNGTELWGARLYDFYHVTLDPLAADDTRKNRAISTSSRLSAWAKKVGETNLVKEEMVWADQEAEPKLRLAADILTLIEDRD</sequence>
<dbReference type="OrthoDB" id="5327923at2759"/>
<dbReference type="Proteomes" id="UP000799118">
    <property type="component" value="Unassembled WGS sequence"/>
</dbReference>
<protein>
    <submittedName>
        <fullName evidence="1">Uncharacterized protein</fullName>
    </submittedName>
</protein>
<keyword evidence="2" id="KW-1185">Reference proteome</keyword>
<feature type="non-terminal residue" evidence="1">
    <location>
        <position position="1"/>
    </location>
</feature>
<dbReference type="AlphaFoldDB" id="A0A6A4HW24"/>
<evidence type="ECO:0000313" key="2">
    <source>
        <dbReference type="Proteomes" id="UP000799118"/>
    </source>
</evidence>
<evidence type="ECO:0000313" key="1">
    <source>
        <dbReference type="EMBL" id="KAE9402426.1"/>
    </source>
</evidence>
<proteinExistence type="predicted"/>
<accession>A0A6A4HW24</accession>
<name>A0A6A4HW24_9AGAR</name>
<dbReference type="EMBL" id="ML769435">
    <property type="protein sequence ID" value="KAE9402426.1"/>
    <property type="molecule type" value="Genomic_DNA"/>
</dbReference>
<reference evidence="1" key="1">
    <citation type="journal article" date="2019" name="Environ. Microbiol.">
        <title>Fungal ecological strategies reflected in gene transcription - a case study of two litter decomposers.</title>
        <authorList>
            <person name="Barbi F."/>
            <person name="Kohler A."/>
            <person name="Barry K."/>
            <person name="Baskaran P."/>
            <person name="Daum C."/>
            <person name="Fauchery L."/>
            <person name="Ihrmark K."/>
            <person name="Kuo A."/>
            <person name="LaButti K."/>
            <person name="Lipzen A."/>
            <person name="Morin E."/>
            <person name="Grigoriev I.V."/>
            <person name="Henrissat B."/>
            <person name="Lindahl B."/>
            <person name="Martin F."/>
        </authorList>
    </citation>
    <scope>NUCLEOTIDE SEQUENCE</scope>
    <source>
        <strain evidence="1">JB14</strain>
    </source>
</reference>
<gene>
    <name evidence="1" type="ORF">BT96DRAFT_799551</name>
</gene>